<protein>
    <submittedName>
        <fullName evidence="2">Uncharacterized protein</fullName>
    </submittedName>
</protein>
<evidence type="ECO:0000313" key="3">
    <source>
        <dbReference type="Proteomes" id="UP000187735"/>
    </source>
</evidence>
<reference evidence="2 3" key="1">
    <citation type="journal article" date="2016" name="Front. Microbiol.">
        <title>Fuerstia marisgermanicae gen. nov., sp. nov., an Unusual Member of the Phylum Planctomycetes from the German Wadden Sea.</title>
        <authorList>
            <person name="Kohn T."/>
            <person name="Heuer A."/>
            <person name="Jogler M."/>
            <person name="Vollmers J."/>
            <person name="Boedeker C."/>
            <person name="Bunk B."/>
            <person name="Rast P."/>
            <person name="Borchert D."/>
            <person name="Glockner I."/>
            <person name="Freese H.M."/>
            <person name="Klenk H.P."/>
            <person name="Overmann J."/>
            <person name="Kaster A.K."/>
            <person name="Rohde M."/>
            <person name="Wiegand S."/>
            <person name="Jogler C."/>
        </authorList>
    </citation>
    <scope>NUCLEOTIDE SEQUENCE [LARGE SCALE GENOMIC DNA]</scope>
    <source>
        <strain evidence="2 3">NH11</strain>
    </source>
</reference>
<feature type="transmembrane region" description="Helical" evidence="1">
    <location>
        <begin position="24"/>
        <end position="43"/>
    </location>
</feature>
<evidence type="ECO:0000256" key="1">
    <source>
        <dbReference type="SAM" id="Phobius"/>
    </source>
</evidence>
<dbReference type="STRING" id="1891926.Fuma_01313"/>
<sequence length="50" mass="5470">MQVVWSLGKATSGAAIRLGGTKSVFFLMLINLLHYSLLSELLIKPAPHVF</sequence>
<dbReference type="KEGG" id="fmr:Fuma_01313"/>
<gene>
    <name evidence="2" type="ORF">Fuma_01313</name>
</gene>
<accession>A0A1P8WCD7</accession>
<name>A0A1P8WCD7_9PLAN</name>
<keyword evidence="3" id="KW-1185">Reference proteome</keyword>
<evidence type="ECO:0000313" key="2">
    <source>
        <dbReference type="EMBL" id="APZ91722.1"/>
    </source>
</evidence>
<organism evidence="2 3">
    <name type="scientific">Fuerstiella marisgermanici</name>
    <dbReference type="NCBI Taxonomy" id="1891926"/>
    <lineage>
        <taxon>Bacteria</taxon>
        <taxon>Pseudomonadati</taxon>
        <taxon>Planctomycetota</taxon>
        <taxon>Planctomycetia</taxon>
        <taxon>Planctomycetales</taxon>
        <taxon>Planctomycetaceae</taxon>
        <taxon>Fuerstiella</taxon>
    </lineage>
</organism>
<keyword evidence="1" id="KW-0472">Membrane</keyword>
<keyword evidence="1" id="KW-0812">Transmembrane</keyword>
<dbReference type="Proteomes" id="UP000187735">
    <property type="component" value="Chromosome"/>
</dbReference>
<dbReference type="EMBL" id="CP017641">
    <property type="protein sequence ID" value="APZ91722.1"/>
    <property type="molecule type" value="Genomic_DNA"/>
</dbReference>
<keyword evidence="1" id="KW-1133">Transmembrane helix</keyword>
<dbReference type="AlphaFoldDB" id="A0A1P8WCD7"/>
<proteinExistence type="predicted"/>